<evidence type="ECO:0000313" key="1">
    <source>
        <dbReference type="EMBL" id="GIZ01202.1"/>
    </source>
</evidence>
<dbReference type="Proteomes" id="UP001054945">
    <property type="component" value="Unassembled WGS sequence"/>
</dbReference>
<comment type="caution">
    <text evidence="1">The sequence shown here is derived from an EMBL/GenBank/DDBJ whole genome shotgun (WGS) entry which is preliminary data.</text>
</comment>
<accession>A0AAV4Y1F9</accession>
<dbReference type="AlphaFoldDB" id="A0AAV4Y1F9"/>
<reference evidence="1 2" key="1">
    <citation type="submission" date="2021-06" db="EMBL/GenBank/DDBJ databases">
        <title>Caerostris extrusa draft genome.</title>
        <authorList>
            <person name="Kono N."/>
            <person name="Arakawa K."/>
        </authorList>
    </citation>
    <scope>NUCLEOTIDE SEQUENCE [LARGE SCALE GENOMIC DNA]</scope>
</reference>
<keyword evidence="2" id="KW-1185">Reference proteome</keyword>
<name>A0AAV4Y1F9_CAEEX</name>
<protein>
    <submittedName>
        <fullName evidence="1">Uncharacterized protein</fullName>
    </submittedName>
</protein>
<sequence>MSSFVQCGCNKAPYSGRMTSKFEGVSQLNSCFSNEEHVPIELKIVFHPFCPSIVPFLVDLRFNPDSLLSAIIQILMNLPN</sequence>
<dbReference type="EMBL" id="BPLR01001264">
    <property type="protein sequence ID" value="GIZ01202.1"/>
    <property type="molecule type" value="Genomic_DNA"/>
</dbReference>
<evidence type="ECO:0000313" key="2">
    <source>
        <dbReference type="Proteomes" id="UP001054945"/>
    </source>
</evidence>
<proteinExistence type="predicted"/>
<gene>
    <name evidence="1" type="ORF">CEXT_697531</name>
</gene>
<organism evidence="1 2">
    <name type="scientific">Caerostris extrusa</name>
    <name type="common">Bark spider</name>
    <name type="synonym">Caerostris bankana</name>
    <dbReference type="NCBI Taxonomy" id="172846"/>
    <lineage>
        <taxon>Eukaryota</taxon>
        <taxon>Metazoa</taxon>
        <taxon>Ecdysozoa</taxon>
        <taxon>Arthropoda</taxon>
        <taxon>Chelicerata</taxon>
        <taxon>Arachnida</taxon>
        <taxon>Araneae</taxon>
        <taxon>Araneomorphae</taxon>
        <taxon>Entelegynae</taxon>
        <taxon>Araneoidea</taxon>
        <taxon>Araneidae</taxon>
        <taxon>Caerostris</taxon>
    </lineage>
</organism>